<accession>A0A9P7YFW9</accession>
<reference evidence="1" key="1">
    <citation type="journal article" date="2021" name="IMA Fungus">
        <title>Genomic characterization of three marine fungi, including Emericellopsis atlantica sp. nov. with signatures of a generalist lifestyle and marine biomass degradation.</title>
        <authorList>
            <person name="Hagestad O.C."/>
            <person name="Hou L."/>
            <person name="Andersen J.H."/>
            <person name="Hansen E.H."/>
            <person name="Altermark B."/>
            <person name="Li C."/>
            <person name="Kuhnert E."/>
            <person name="Cox R.J."/>
            <person name="Crous P.W."/>
            <person name="Spatafora J.W."/>
            <person name="Lail K."/>
            <person name="Amirebrahimi M."/>
            <person name="Lipzen A."/>
            <person name="Pangilinan J."/>
            <person name="Andreopoulos W."/>
            <person name="Hayes R.D."/>
            <person name="Ng V."/>
            <person name="Grigoriev I.V."/>
            <person name="Jackson S.A."/>
            <person name="Sutton T.D.S."/>
            <person name="Dobson A.D.W."/>
            <person name="Rama T."/>
        </authorList>
    </citation>
    <scope>NUCLEOTIDE SEQUENCE</scope>
    <source>
        <strain evidence="1">TRa018bII</strain>
    </source>
</reference>
<dbReference type="AlphaFoldDB" id="A0A9P7YFW9"/>
<name>A0A9P7YFW9_9HELO</name>
<proteinExistence type="predicted"/>
<organism evidence="1 2">
    <name type="scientific">Amylocarpus encephaloides</name>
    <dbReference type="NCBI Taxonomy" id="45428"/>
    <lineage>
        <taxon>Eukaryota</taxon>
        <taxon>Fungi</taxon>
        <taxon>Dikarya</taxon>
        <taxon>Ascomycota</taxon>
        <taxon>Pezizomycotina</taxon>
        <taxon>Leotiomycetes</taxon>
        <taxon>Helotiales</taxon>
        <taxon>Helotiales incertae sedis</taxon>
        <taxon>Amylocarpus</taxon>
    </lineage>
</organism>
<evidence type="ECO:0000313" key="2">
    <source>
        <dbReference type="Proteomes" id="UP000824998"/>
    </source>
</evidence>
<sequence length="215" mass="24224">MTMTFCLQYRGLPVGSTRKSGDNTSLASRATTFSLVYCGNVVRWEVAMASWSIRTAKRWEKEKASLRTTVVKIDTTLVGPVFDPMGHVSDGYIIIKGPVKDAIVMSERLDAFMRHHDADRPSHFAQAICPRNTYLLMDETVKESFEMSLVGALGHFDTEDDQPSNVVCLSLSPWDYGIMLAPTNDGTHRFRRVGAFDVYRTNWMKACELKMVTII</sequence>
<gene>
    <name evidence="1" type="ORF">BJ875DRAFT_443279</name>
</gene>
<comment type="caution">
    <text evidence="1">The sequence shown here is derived from an EMBL/GenBank/DDBJ whole genome shotgun (WGS) entry which is preliminary data.</text>
</comment>
<dbReference type="Proteomes" id="UP000824998">
    <property type="component" value="Unassembled WGS sequence"/>
</dbReference>
<keyword evidence="2" id="KW-1185">Reference proteome</keyword>
<dbReference type="EMBL" id="MU251555">
    <property type="protein sequence ID" value="KAG9232310.1"/>
    <property type="molecule type" value="Genomic_DNA"/>
</dbReference>
<evidence type="ECO:0000313" key="1">
    <source>
        <dbReference type="EMBL" id="KAG9232310.1"/>
    </source>
</evidence>
<protein>
    <submittedName>
        <fullName evidence="1">Uncharacterized protein</fullName>
    </submittedName>
</protein>